<dbReference type="Gene3D" id="3.90.550.10">
    <property type="entry name" value="Spore Coat Polysaccharide Biosynthesis Protein SpsA, Chain A"/>
    <property type="match status" value="2"/>
</dbReference>
<accession>A0A2N3PIN4</accession>
<dbReference type="GO" id="GO:0016740">
    <property type="term" value="F:transferase activity"/>
    <property type="evidence" value="ECO:0007669"/>
    <property type="project" value="UniProtKB-KW"/>
</dbReference>
<evidence type="ECO:0000259" key="2">
    <source>
        <dbReference type="Pfam" id="PF00535"/>
    </source>
</evidence>
<protein>
    <submittedName>
        <fullName evidence="3">Glycosyl transferase family 2</fullName>
    </submittedName>
</protein>
<dbReference type="STRING" id="556267.HWAG_00467"/>
<dbReference type="PANTHER" id="PTHR43630">
    <property type="entry name" value="POLY-BETA-1,6-N-ACETYL-D-GLUCOSAMINE SYNTHASE"/>
    <property type="match status" value="1"/>
</dbReference>
<dbReference type="Proteomes" id="UP000233350">
    <property type="component" value="Unassembled WGS sequence"/>
</dbReference>
<name>A0A2N3PIN4_9HELI</name>
<dbReference type="SUPFAM" id="SSF53448">
    <property type="entry name" value="Nucleotide-diphospho-sugar transferases"/>
    <property type="match status" value="2"/>
</dbReference>
<dbReference type="CDD" id="cd02511">
    <property type="entry name" value="Beta4Glucosyltransferase"/>
    <property type="match status" value="1"/>
</dbReference>
<dbReference type="InterPro" id="IPR029044">
    <property type="entry name" value="Nucleotide-diphossugar_trans"/>
</dbReference>
<dbReference type="RefSeq" id="WP_101313193.1">
    <property type="nucleotide sequence ID" value="NZ_MBPJ01000041.1"/>
</dbReference>
<feature type="domain" description="Glycosyltransferase 2-like" evidence="2">
    <location>
        <begin position="259"/>
        <end position="423"/>
    </location>
</feature>
<keyword evidence="4" id="KW-1185">Reference proteome</keyword>
<dbReference type="InterPro" id="IPR001173">
    <property type="entry name" value="Glyco_trans_2-like"/>
</dbReference>
<evidence type="ECO:0000313" key="4">
    <source>
        <dbReference type="Proteomes" id="UP000233350"/>
    </source>
</evidence>
<dbReference type="PANTHER" id="PTHR43630:SF2">
    <property type="entry name" value="GLYCOSYLTRANSFERASE"/>
    <property type="match status" value="1"/>
</dbReference>
<comment type="caution">
    <text evidence="3">The sequence shown here is derived from an EMBL/GenBank/DDBJ whole genome shotgun (WGS) entry which is preliminary data.</text>
</comment>
<proteinExistence type="inferred from homology"/>
<feature type="domain" description="Glycosyltransferase 2-like" evidence="2">
    <location>
        <begin position="7"/>
        <end position="100"/>
    </location>
</feature>
<evidence type="ECO:0000313" key="3">
    <source>
        <dbReference type="EMBL" id="PKT80642.1"/>
    </source>
</evidence>
<comment type="similarity">
    <text evidence="1">Belongs to the glycosyltransferase 2 family. WaaE/KdtX subfamily.</text>
</comment>
<dbReference type="OrthoDB" id="9815923at2"/>
<evidence type="ECO:0000256" key="1">
    <source>
        <dbReference type="ARBA" id="ARBA00038494"/>
    </source>
</evidence>
<organism evidence="3 4">
    <name type="scientific">Helicobacter winghamensis</name>
    <dbReference type="NCBI Taxonomy" id="157268"/>
    <lineage>
        <taxon>Bacteria</taxon>
        <taxon>Pseudomonadati</taxon>
        <taxon>Campylobacterota</taxon>
        <taxon>Epsilonproteobacteria</taxon>
        <taxon>Campylobacterales</taxon>
        <taxon>Helicobacteraceae</taxon>
        <taxon>Helicobacter</taxon>
    </lineage>
</organism>
<dbReference type="AlphaFoldDB" id="A0A2N3PIN4"/>
<reference evidence="3 4" key="1">
    <citation type="submission" date="2016-07" db="EMBL/GenBank/DDBJ databases">
        <title>Detection of Helicobacter winghamensis from caecal content of red fox (Vulpes vulpes).</title>
        <authorList>
            <person name="Zanoni R.G."/>
            <person name="Florio D."/>
            <person name="Caffara M."/>
            <person name="Renzi M."/>
            <person name="Parisi A."/>
            <person name="Pasquali F."/>
            <person name="Manfreda G."/>
        </authorList>
    </citation>
    <scope>NUCLEOTIDE SEQUENCE [LARGE SCALE GENOMIC DNA]</scope>
    <source>
        <strain evidence="3 4">295_13</strain>
    </source>
</reference>
<sequence>MRLPKISVCMIVKNAESTLEECLESLRCFDEIILLDNKSTDNTLQIAQEFNKTYGNLKVFESEFIGFGALKNLALSKASNAWVFSIDADEVLDRAVLKELGGLQWSENLILAMPRKNLYRGEWIKACGWYPDFVNRIFNKTHTQFNTNLVHESLEIKKDTQIMRLKNGLLHYAYYDMETLLAKMQHYSMLWAEQNLQKKSSMFKAILHGGFKFMRDFCFKKGFLYGYKGFIISVCNGLGAFFKYAKLYELQNGIPKSVSLIITTYNQKERLGLVLDSIKELEILPNEVLVADDGSREDTKELVESYRADFPCILKHIWQEDKGFRLSAIRNKAILAASGEYIIIVDGDMVLESHFIKDHLRFAKPKRFLQGSRVILDSLQTKDILEQGGGVYKVCGHKSFKSRRCWLLSYLVYANSAISKDFFKTRDFIKGIRGCNMSFYRQDCLDIGGFNERFIGWGREDSEFVARFLFNGGELRRLKFAGIAYHLYHLENNRAMLESNHKIYIQTIKEQKTQWKSLKRFS</sequence>
<dbReference type="EMBL" id="MBPK01000042">
    <property type="protein sequence ID" value="PKT80642.1"/>
    <property type="molecule type" value="Genomic_DNA"/>
</dbReference>
<gene>
    <name evidence="3" type="ORF">BCM31_03700</name>
</gene>
<dbReference type="CDD" id="cd06420">
    <property type="entry name" value="GT2_Chondriotin_Pol_N"/>
    <property type="match status" value="1"/>
</dbReference>
<dbReference type="Pfam" id="PF00535">
    <property type="entry name" value="Glycos_transf_2"/>
    <property type="match status" value="2"/>
</dbReference>
<keyword evidence="3" id="KW-0808">Transferase</keyword>